<reference evidence="1" key="1">
    <citation type="journal article" date="2014" name="Front. Microbiol.">
        <title>High frequency of phylogenetically diverse reductive dehalogenase-homologous genes in deep subseafloor sedimentary metagenomes.</title>
        <authorList>
            <person name="Kawai M."/>
            <person name="Futagami T."/>
            <person name="Toyoda A."/>
            <person name="Takaki Y."/>
            <person name="Nishi S."/>
            <person name="Hori S."/>
            <person name="Arai W."/>
            <person name="Tsubouchi T."/>
            <person name="Morono Y."/>
            <person name="Uchiyama I."/>
            <person name="Ito T."/>
            <person name="Fujiyama A."/>
            <person name="Inagaki F."/>
            <person name="Takami H."/>
        </authorList>
    </citation>
    <scope>NUCLEOTIDE SEQUENCE</scope>
    <source>
        <strain evidence="1">Expedition CK06-06</strain>
    </source>
</reference>
<accession>X1T8E6</accession>
<protein>
    <recommendedName>
        <fullName evidence="2">Ig-like domain-containing protein</fullName>
    </recommendedName>
</protein>
<comment type="caution">
    <text evidence="1">The sequence shown here is derived from an EMBL/GenBank/DDBJ whole genome shotgun (WGS) entry which is preliminary data.</text>
</comment>
<feature type="non-terminal residue" evidence="1">
    <location>
        <position position="1"/>
    </location>
</feature>
<organism evidence="1">
    <name type="scientific">marine sediment metagenome</name>
    <dbReference type="NCBI Taxonomy" id="412755"/>
    <lineage>
        <taxon>unclassified sequences</taxon>
        <taxon>metagenomes</taxon>
        <taxon>ecological metagenomes</taxon>
    </lineage>
</organism>
<gene>
    <name evidence="1" type="ORF">S12H4_25661</name>
</gene>
<evidence type="ECO:0008006" key="2">
    <source>
        <dbReference type="Google" id="ProtNLM"/>
    </source>
</evidence>
<proteinExistence type="predicted"/>
<sequence>APNFELSMNYLDYDSIWYTLNNSDPYIVNSLTGTIDQILWESLNNATIEIIFFMNDSLGNINIQSVEVYKNYKYPIIDIITPIPSYVCGTLAPNYIISIYSLGDINHIWYSLNEGPNFTVSSLMGILNQSLWADCGNGTVSLKFYANNSLGNIGSTEVIIQRDVYYPFIEIIKPLLNYEYGIKAPKYEVYISGNSTNLTWYTLNDGIKNFITEPFRVYKPNLLGYY</sequence>
<name>X1T8E6_9ZZZZ</name>
<evidence type="ECO:0000313" key="1">
    <source>
        <dbReference type="EMBL" id="GAI76284.1"/>
    </source>
</evidence>
<dbReference type="EMBL" id="BARW01014485">
    <property type="protein sequence ID" value="GAI76284.1"/>
    <property type="molecule type" value="Genomic_DNA"/>
</dbReference>
<dbReference type="AlphaFoldDB" id="X1T8E6"/>